<comment type="caution">
    <text evidence="3">The sequence shown here is derived from an EMBL/GenBank/DDBJ whole genome shotgun (WGS) entry which is preliminary data.</text>
</comment>
<dbReference type="EMBL" id="LMAI01000004">
    <property type="protein sequence ID" value="KUJ56364.1"/>
    <property type="molecule type" value="Genomic_DNA"/>
</dbReference>
<name>A0A101CI53_9FLAO</name>
<feature type="signal peptide" evidence="1">
    <location>
        <begin position="1"/>
        <end position="19"/>
    </location>
</feature>
<sequence>MKNLISIFAVIIFNFTAYAQNTDKLLENYLTIKNSLISGDSKAAHSAGTAFYEQIKNEANFTQKAELLKAAEKFNNAGDIEKQRNVLGDVSGALWKVVKNSDKINQPVYYQYCPMKKMYWVSKDKDIKNPYFGSSMLTCGKTTETKN</sequence>
<dbReference type="Proteomes" id="UP000054388">
    <property type="component" value="Unassembled WGS sequence"/>
</dbReference>
<evidence type="ECO:0000259" key="2">
    <source>
        <dbReference type="Pfam" id="PF11827"/>
    </source>
</evidence>
<dbReference type="RefSeq" id="WP_050379464.1">
    <property type="nucleotide sequence ID" value="NZ_LMAI01000004.1"/>
</dbReference>
<protein>
    <recommendedName>
        <fullName evidence="2">DUF3347 domain-containing protein</fullName>
    </recommendedName>
</protein>
<evidence type="ECO:0000313" key="3">
    <source>
        <dbReference type="EMBL" id="KUJ56364.1"/>
    </source>
</evidence>
<gene>
    <name evidence="3" type="ORF">AR686_07315</name>
</gene>
<proteinExistence type="predicted"/>
<keyword evidence="1" id="KW-0732">Signal</keyword>
<reference evidence="3 4" key="1">
    <citation type="submission" date="2015-10" db="EMBL/GenBank/DDBJ databases">
        <title>Genome sequence of Chryseobacterium greenlandense.</title>
        <authorList>
            <person name="Newman J."/>
            <person name="Fischer K."/>
            <person name="Miller J."/>
        </authorList>
    </citation>
    <scope>NUCLEOTIDE SEQUENCE [LARGE SCALE GENOMIC DNA]</scope>
    <source>
        <strain evidence="3 4">UMB34</strain>
    </source>
</reference>
<evidence type="ECO:0000256" key="1">
    <source>
        <dbReference type="SAM" id="SignalP"/>
    </source>
</evidence>
<organism evidence="3 4">
    <name type="scientific">Chryseobacterium aquaticum subsp. greenlandense</name>
    <dbReference type="NCBI Taxonomy" id="345663"/>
    <lineage>
        <taxon>Bacteria</taxon>
        <taxon>Pseudomonadati</taxon>
        <taxon>Bacteroidota</taxon>
        <taxon>Flavobacteriia</taxon>
        <taxon>Flavobacteriales</taxon>
        <taxon>Weeksellaceae</taxon>
        <taxon>Chryseobacterium group</taxon>
        <taxon>Chryseobacterium</taxon>
    </lineage>
</organism>
<feature type="chain" id="PRO_5007094896" description="DUF3347 domain-containing protein" evidence="1">
    <location>
        <begin position="20"/>
        <end position="147"/>
    </location>
</feature>
<accession>A0A101CI53</accession>
<dbReference type="AlphaFoldDB" id="A0A101CI53"/>
<dbReference type="InterPro" id="IPR021782">
    <property type="entry name" value="DUF3347"/>
</dbReference>
<dbReference type="Pfam" id="PF11827">
    <property type="entry name" value="DUF3347"/>
    <property type="match status" value="1"/>
</dbReference>
<feature type="domain" description="DUF3347" evidence="2">
    <location>
        <begin position="26"/>
        <end position="103"/>
    </location>
</feature>
<evidence type="ECO:0000313" key="4">
    <source>
        <dbReference type="Proteomes" id="UP000054388"/>
    </source>
</evidence>